<protein>
    <submittedName>
        <fullName evidence="1">Uncharacterized protein</fullName>
    </submittedName>
</protein>
<organism evidence="1 2">
    <name type="scientific">Candidatus Magasanikbacteria bacterium GW2011_GWA2_46_17</name>
    <dbReference type="NCBI Taxonomy" id="1619042"/>
    <lineage>
        <taxon>Bacteria</taxon>
        <taxon>Candidatus Magasanikiibacteriota</taxon>
    </lineage>
</organism>
<name>A0A0G1R911_9BACT</name>
<proteinExistence type="predicted"/>
<accession>A0A0G1R911</accession>
<dbReference type="AlphaFoldDB" id="A0A0G1R911"/>
<reference evidence="1 2" key="1">
    <citation type="journal article" date="2015" name="Nature">
        <title>rRNA introns, odd ribosomes, and small enigmatic genomes across a large radiation of phyla.</title>
        <authorList>
            <person name="Brown C.T."/>
            <person name="Hug L.A."/>
            <person name="Thomas B.C."/>
            <person name="Sharon I."/>
            <person name="Castelle C.J."/>
            <person name="Singh A."/>
            <person name="Wilkins M.J."/>
            <person name="Williams K.H."/>
            <person name="Banfield J.F."/>
        </authorList>
    </citation>
    <scope>NUCLEOTIDE SEQUENCE [LARGE SCALE GENOMIC DNA]</scope>
</reference>
<gene>
    <name evidence="1" type="ORF">UX39_C0008G0006</name>
</gene>
<comment type="caution">
    <text evidence="1">The sequence shown here is derived from an EMBL/GenBank/DDBJ whole genome shotgun (WGS) entry which is preliminary data.</text>
</comment>
<evidence type="ECO:0000313" key="1">
    <source>
        <dbReference type="EMBL" id="KKU26543.1"/>
    </source>
</evidence>
<dbReference type="Proteomes" id="UP000034175">
    <property type="component" value="Unassembled WGS sequence"/>
</dbReference>
<sequence length="111" mass="12628">MLLATVIPTIARNVCGVSMWTKTRGIGQRSAGASWSRCQFQRKRGSTYCSNVAAFAVLNEKIKWRKATTLTRYSRFLVALGVELVNKKFFYIGQRFLVKVFSERRDIGGKE</sequence>
<dbReference type="EMBL" id="LCMA01000008">
    <property type="protein sequence ID" value="KKU26543.1"/>
    <property type="molecule type" value="Genomic_DNA"/>
</dbReference>
<evidence type="ECO:0000313" key="2">
    <source>
        <dbReference type="Proteomes" id="UP000034175"/>
    </source>
</evidence>